<dbReference type="Proteomes" id="UP001196413">
    <property type="component" value="Unassembled WGS sequence"/>
</dbReference>
<proteinExistence type="predicted"/>
<evidence type="ECO:0000313" key="1">
    <source>
        <dbReference type="EMBL" id="KAJ1361360.1"/>
    </source>
</evidence>
<protein>
    <submittedName>
        <fullName evidence="1">Uncharacterized protein</fullName>
    </submittedName>
</protein>
<sequence length="80" mass="9049">MKVRLNSAKILAKDSYLRVPDSLLNLEMIKKSPNRAAELTDKYDYDWELVAQCLVVPYNMNEAVDSITQSELVGLESPCT</sequence>
<keyword evidence="2" id="KW-1185">Reference proteome</keyword>
<name>A0AAD5QTL2_PARTN</name>
<comment type="caution">
    <text evidence="1">The sequence shown here is derived from an EMBL/GenBank/DDBJ whole genome shotgun (WGS) entry which is preliminary data.</text>
</comment>
<dbReference type="AlphaFoldDB" id="A0AAD5QTL2"/>
<reference evidence="1" key="1">
    <citation type="submission" date="2021-06" db="EMBL/GenBank/DDBJ databases">
        <title>Parelaphostrongylus tenuis whole genome reference sequence.</title>
        <authorList>
            <person name="Garwood T.J."/>
            <person name="Larsen P.A."/>
            <person name="Fountain-Jones N.M."/>
            <person name="Garbe J.R."/>
            <person name="Macchietto M.G."/>
            <person name="Kania S.A."/>
            <person name="Gerhold R.W."/>
            <person name="Richards J.E."/>
            <person name="Wolf T.M."/>
        </authorList>
    </citation>
    <scope>NUCLEOTIDE SEQUENCE</scope>
    <source>
        <strain evidence="1">MNPRO001-30</strain>
        <tissue evidence="1">Meninges</tissue>
    </source>
</reference>
<gene>
    <name evidence="1" type="ORF">KIN20_020584</name>
</gene>
<organism evidence="1 2">
    <name type="scientific">Parelaphostrongylus tenuis</name>
    <name type="common">Meningeal worm</name>
    <dbReference type="NCBI Taxonomy" id="148309"/>
    <lineage>
        <taxon>Eukaryota</taxon>
        <taxon>Metazoa</taxon>
        <taxon>Ecdysozoa</taxon>
        <taxon>Nematoda</taxon>
        <taxon>Chromadorea</taxon>
        <taxon>Rhabditida</taxon>
        <taxon>Rhabditina</taxon>
        <taxon>Rhabditomorpha</taxon>
        <taxon>Strongyloidea</taxon>
        <taxon>Metastrongylidae</taxon>
        <taxon>Parelaphostrongylus</taxon>
    </lineage>
</organism>
<evidence type="ECO:0000313" key="2">
    <source>
        <dbReference type="Proteomes" id="UP001196413"/>
    </source>
</evidence>
<dbReference type="EMBL" id="JAHQIW010004177">
    <property type="protein sequence ID" value="KAJ1361360.1"/>
    <property type="molecule type" value="Genomic_DNA"/>
</dbReference>
<accession>A0AAD5QTL2</accession>